<sequence>MEMKKTTIVMWVMLLIAAVMLSKAFVLNEDIKMFLLIFFGIGSALAFLRLFVNNSIKKMKGKNWKVKVLFFAVLLGFGLPFQSWFRKEVLFSMDSTYLAGSISMLAVGMVFMTLFVGYAKNKLQERNAGEPYTIIKSKDEKPLA</sequence>
<name>A0ABT7ZNK1_9BACL</name>
<feature type="transmembrane region" description="Helical" evidence="1">
    <location>
        <begin position="7"/>
        <end position="27"/>
    </location>
</feature>
<proteinExistence type="predicted"/>
<dbReference type="EMBL" id="JASDCQ010000004">
    <property type="protein sequence ID" value="MDN3428663.1"/>
    <property type="molecule type" value="Genomic_DNA"/>
</dbReference>
<keyword evidence="1" id="KW-0812">Transmembrane</keyword>
<evidence type="ECO:0000256" key="1">
    <source>
        <dbReference type="SAM" id="Phobius"/>
    </source>
</evidence>
<accession>A0ABT7ZNK1</accession>
<keyword evidence="1" id="KW-1133">Transmembrane helix</keyword>
<reference evidence="2 3" key="1">
    <citation type="submission" date="2023-03" db="EMBL/GenBank/DDBJ databases">
        <authorList>
            <person name="Uniacke-Lowe S."/>
            <person name="Ross P."/>
            <person name="Hill C."/>
        </authorList>
    </citation>
    <scope>NUCLEOTIDE SEQUENCE [LARGE SCALE GENOMIC DNA]</scope>
    <source>
        <strain evidence="2 3">APC 4016</strain>
    </source>
</reference>
<feature type="transmembrane region" description="Helical" evidence="1">
    <location>
        <begin position="33"/>
        <end position="52"/>
    </location>
</feature>
<protein>
    <submittedName>
        <fullName evidence="2">MFS transporter permease</fullName>
    </submittedName>
</protein>
<comment type="caution">
    <text evidence="2">The sequence shown here is derived from an EMBL/GenBank/DDBJ whole genome shotgun (WGS) entry which is preliminary data.</text>
</comment>
<dbReference type="RefSeq" id="WP_290215421.1">
    <property type="nucleotide sequence ID" value="NZ_JASDCQ010000004.1"/>
</dbReference>
<feature type="transmembrane region" description="Helical" evidence="1">
    <location>
        <begin position="97"/>
        <end position="119"/>
    </location>
</feature>
<evidence type="ECO:0000313" key="3">
    <source>
        <dbReference type="Proteomes" id="UP001225873"/>
    </source>
</evidence>
<dbReference type="Proteomes" id="UP001225873">
    <property type="component" value="Unassembled WGS sequence"/>
</dbReference>
<keyword evidence="1" id="KW-0472">Membrane</keyword>
<gene>
    <name evidence="2" type="ORF">QMA01_15265</name>
</gene>
<feature type="transmembrane region" description="Helical" evidence="1">
    <location>
        <begin position="64"/>
        <end position="85"/>
    </location>
</feature>
<evidence type="ECO:0000313" key="2">
    <source>
        <dbReference type="EMBL" id="MDN3428663.1"/>
    </source>
</evidence>
<organism evidence="2 3">
    <name type="scientific">Planococcus notacanthi</name>
    <dbReference type="NCBI Taxonomy" id="3035188"/>
    <lineage>
        <taxon>Bacteria</taxon>
        <taxon>Bacillati</taxon>
        <taxon>Bacillota</taxon>
        <taxon>Bacilli</taxon>
        <taxon>Bacillales</taxon>
        <taxon>Caryophanaceae</taxon>
        <taxon>Planococcus</taxon>
    </lineage>
</organism>
<keyword evidence="3" id="KW-1185">Reference proteome</keyword>